<evidence type="ECO:0000313" key="3">
    <source>
        <dbReference type="Proteomes" id="UP000308730"/>
    </source>
</evidence>
<proteinExistence type="predicted"/>
<sequence>MIGLVLFSSLAAFFGIVPIAGAWRVTAPIVQAWAWNHGCDYYPMYAVLDARSYKDQSYIPNVARFYQRGSLRSLFTYDVNSNSDPDFWTFQLREFDTAQSLIPLNLYPTLQFIQYDFINYTLTGTCTVHVAPGSSDTNSTSCTSGTFNLNGWPSFNLTSSVPLNDTTVPHPSAIAHLRTVYKDWDTTRFAPSWVLNEVDLATNALQQTVLRTDVLKRGDCTQLKVCINGPGAGILESGFVGAEVMAPVGLILIRQADARDTVHDTEANLASQAASAAMTELVMSRWSNNERRPEVCSSDH</sequence>
<keyword evidence="1" id="KW-0732">Signal</keyword>
<dbReference type="OrthoDB" id="100006at2759"/>
<accession>A0A4S4MEY4</accession>
<reference evidence="2 3" key="1">
    <citation type="submission" date="2019-02" db="EMBL/GenBank/DDBJ databases">
        <title>Genome sequencing of the rare red list fungi Antrodiella citrinella (Flaviporus citrinellus).</title>
        <authorList>
            <person name="Buettner E."/>
            <person name="Kellner H."/>
        </authorList>
    </citation>
    <scope>NUCLEOTIDE SEQUENCE [LARGE SCALE GENOMIC DNA]</scope>
    <source>
        <strain evidence="2 3">DSM 108506</strain>
    </source>
</reference>
<comment type="caution">
    <text evidence="2">The sequence shown here is derived from an EMBL/GenBank/DDBJ whole genome shotgun (WGS) entry which is preliminary data.</text>
</comment>
<organism evidence="2 3">
    <name type="scientific">Antrodiella citrinella</name>
    <dbReference type="NCBI Taxonomy" id="2447956"/>
    <lineage>
        <taxon>Eukaryota</taxon>
        <taxon>Fungi</taxon>
        <taxon>Dikarya</taxon>
        <taxon>Basidiomycota</taxon>
        <taxon>Agaricomycotina</taxon>
        <taxon>Agaricomycetes</taxon>
        <taxon>Polyporales</taxon>
        <taxon>Steccherinaceae</taxon>
        <taxon>Antrodiella</taxon>
    </lineage>
</organism>
<dbReference type="AlphaFoldDB" id="A0A4S4MEY4"/>
<evidence type="ECO:0000256" key="1">
    <source>
        <dbReference type="SAM" id="SignalP"/>
    </source>
</evidence>
<dbReference type="Proteomes" id="UP000308730">
    <property type="component" value="Unassembled WGS sequence"/>
</dbReference>
<protein>
    <submittedName>
        <fullName evidence="2">Uncharacterized protein</fullName>
    </submittedName>
</protein>
<dbReference type="EMBL" id="SGPM01000375">
    <property type="protein sequence ID" value="THH23241.1"/>
    <property type="molecule type" value="Genomic_DNA"/>
</dbReference>
<feature type="signal peptide" evidence="1">
    <location>
        <begin position="1"/>
        <end position="22"/>
    </location>
</feature>
<evidence type="ECO:0000313" key="2">
    <source>
        <dbReference type="EMBL" id="THH23241.1"/>
    </source>
</evidence>
<keyword evidence="3" id="KW-1185">Reference proteome</keyword>
<gene>
    <name evidence="2" type="ORF">EUX98_g7937</name>
</gene>
<name>A0A4S4MEY4_9APHY</name>
<feature type="chain" id="PRO_5020721504" evidence="1">
    <location>
        <begin position="23"/>
        <end position="300"/>
    </location>
</feature>